<accession>A0A221M9X4</accession>
<name>A0A221M9X4_9BACI</name>
<dbReference type="AlphaFoldDB" id="A0A221M9X4"/>
<dbReference type="KEGG" id="vne:CFK40_05055"/>
<reference evidence="1 2" key="1">
    <citation type="journal article" date="2003" name="Int. J. Syst. Evol. Microbiol.">
        <title>Virgibacillus carmonensis sp. nov., Virgibacillus necropolis sp. nov. and Virgibacillus picturae sp. nov., three novel species isolated from deteriorated mural paintings, transfer of the species of the genus salibacillus to Virgibacillus, as Virgibacillus marismortui comb. nov. and Virgibacillus salexigens comb. nov., and emended description of the genus Virgibacillus.</title>
        <authorList>
            <person name="Heyrman J."/>
            <person name="Logan N.A."/>
            <person name="Busse H.J."/>
            <person name="Balcaen A."/>
            <person name="Lebbe L."/>
            <person name="Rodriguez-Diaz M."/>
            <person name="Swings J."/>
            <person name="De Vos P."/>
        </authorList>
    </citation>
    <scope>NUCLEOTIDE SEQUENCE [LARGE SCALE GENOMIC DNA]</scope>
    <source>
        <strain evidence="1 2">LMG 19488</strain>
    </source>
</reference>
<sequence>MGCYKEGEMIKPKHSSDDCVCDVVRNIVKAQDQVADNICSSSCYRSIQQLRGKGNGLQNTTIPFILYCSGTCKPFIGSGVFQAPLDTNAETFFGCIETPIFRAKQFVENNDCCVKLELLLPISEGYQVKSYHMDNVSKVCSFFSEDDPVTDFMATGICLTVNLEHFLGITCLDPIIPK</sequence>
<dbReference type="RefSeq" id="WP_089531158.1">
    <property type="nucleotide sequence ID" value="NZ_CP022437.1"/>
</dbReference>
<dbReference type="OrthoDB" id="1655185at2"/>
<keyword evidence="1" id="KW-0167">Capsid protein</keyword>
<evidence type="ECO:0000313" key="1">
    <source>
        <dbReference type="EMBL" id="ASN04421.1"/>
    </source>
</evidence>
<keyword evidence="1" id="KW-0946">Virion</keyword>
<protein>
    <submittedName>
        <fullName evidence="1">Spore coat protein</fullName>
    </submittedName>
</protein>
<dbReference type="EMBL" id="CP022437">
    <property type="protein sequence ID" value="ASN04421.1"/>
    <property type="molecule type" value="Genomic_DNA"/>
</dbReference>
<organism evidence="1 2">
    <name type="scientific">Virgibacillus necropolis</name>
    <dbReference type="NCBI Taxonomy" id="163877"/>
    <lineage>
        <taxon>Bacteria</taxon>
        <taxon>Bacillati</taxon>
        <taxon>Bacillota</taxon>
        <taxon>Bacilli</taxon>
        <taxon>Bacillales</taxon>
        <taxon>Bacillaceae</taxon>
        <taxon>Virgibacillus</taxon>
    </lineage>
</organism>
<dbReference type="Pfam" id="PF10612">
    <property type="entry name" value="Spore-coat_CotZ"/>
    <property type="match status" value="1"/>
</dbReference>
<keyword evidence="2" id="KW-1185">Reference proteome</keyword>
<dbReference type="Proteomes" id="UP000204391">
    <property type="component" value="Chromosome"/>
</dbReference>
<gene>
    <name evidence="1" type="ORF">CFK40_05055</name>
</gene>
<dbReference type="InterPro" id="IPR019593">
    <property type="entry name" value="Spore_coat_protein_Z/Y"/>
</dbReference>
<proteinExistence type="predicted"/>
<evidence type="ECO:0000313" key="2">
    <source>
        <dbReference type="Proteomes" id="UP000204391"/>
    </source>
</evidence>